<dbReference type="InterPro" id="IPR050065">
    <property type="entry name" value="GlmU-like"/>
</dbReference>
<keyword evidence="1 5" id="KW-0808">Transferase</keyword>
<dbReference type="OrthoDB" id="9788272at2"/>
<dbReference type="Pfam" id="PF12804">
    <property type="entry name" value="NTP_transf_3"/>
    <property type="match status" value="1"/>
</dbReference>
<dbReference type="eggNOG" id="COG1208">
    <property type="taxonomic scope" value="Bacteria"/>
</dbReference>
<dbReference type="CDD" id="cd06422">
    <property type="entry name" value="NTP_transferase_like_1"/>
    <property type="match status" value="1"/>
</dbReference>
<proteinExistence type="predicted"/>
<evidence type="ECO:0000313" key="5">
    <source>
        <dbReference type="EMBL" id="EPX82486.1"/>
    </source>
</evidence>
<organism evidence="5 6">
    <name type="scientific">Salipiger mucosus DSM 16094</name>
    <dbReference type="NCBI Taxonomy" id="1123237"/>
    <lineage>
        <taxon>Bacteria</taxon>
        <taxon>Pseudomonadati</taxon>
        <taxon>Pseudomonadota</taxon>
        <taxon>Alphaproteobacteria</taxon>
        <taxon>Rhodobacterales</taxon>
        <taxon>Roseobacteraceae</taxon>
        <taxon>Salipiger</taxon>
    </lineage>
</organism>
<keyword evidence="6" id="KW-1185">Reference proteome</keyword>
<sequence length="226" mass="23586">MPDALMLFAAGFGTRMGTLTADRPKPLIPVAGRPLIDHARALAEDAGASRVVANAHYRADQLAAHLDGTGVALSREAPEILDTGGGLRAALPLLDANPVFTLNTDAVWAGPNPLSALAQAWDPDRMDALLLCVPPAQAVGRKGGGDFTLGSDGRLSRGGDMIYTGAQILRTDRLAGVSDAVFSLNMVWSEMAAEGRLFGQPYGGHWCDVGHPEGIALAEAMLADHV</sequence>
<evidence type="ECO:0000256" key="1">
    <source>
        <dbReference type="ARBA" id="ARBA00022679"/>
    </source>
</evidence>
<keyword evidence="2" id="KW-0548">Nucleotidyltransferase</keyword>
<dbReference type="HOGENOM" id="CLU_029499_2_1_5"/>
<dbReference type="STRING" id="1123237.Salmuc_05235"/>
<dbReference type="SUPFAM" id="SSF53448">
    <property type="entry name" value="Nucleotide-diphospho-sugar transferases"/>
    <property type="match status" value="1"/>
</dbReference>
<evidence type="ECO:0000313" key="6">
    <source>
        <dbReference type="Proteomes" id="UP000015347"/>
    </source>
</evidence>
<accession>S9QLZ4</accession>
<feature type="domain" description="MobA-like NTP transferase" evidence="4">
    <location>
        <begin position="7"/>
        <end position="130"/>
    </location>
</feature>
<evidence type="ECO:0000256" key="3">
    <source>
        <dbReference type="ARBA" id="ARBA00022842"/>
    </source>
</evidence>
<dbReference type="PANTHER" id="PTHR43584">
    <property type="entry name" value="NUCLEOTIDYL TRANSFERASE"/>
    <property type="match status" value="1"/>
</dbReference>
<dbReference type="Proteomes" id="UP000015347">
    <property type="component" value="Unassembled WGS sequence"/>
</dbReference>
<comment type="caution">
    <text evidence="5">The sequence shown here is derived from an EMBL/GenBank/DDBJ whole genome shotgun (WGS) entry which is preliminary data.</text>
</comment>
<dbReference type="GO" id="GO:0016779">
    <property type="term" value="F:nucleotidyltransferase activity"/>
    <property type="evidence" value="ECO:0007669"/>
    <property type="project" value="UniProtKB-KW"/>
</dbReference>
<dbReference type="Gene3D" id="3.90.550.10">
    <property type="entry name" value="Spore Coat Polysaccharide Biosynthesis Protein SpsA, Chain A"/>
    <property type="match status" value="1"/>
</dbReference>
<reference evidence="6" key="1">
    <citation type="journal article" date="2014" name="Stand. Genomic Sci.">
        <title>Genome sequence of the exopolysaccharide-producing Salipiger mucosus type strain (DSM 16094(T)), a moderately halophilic member of the Roseobacter clade.</title>
        <authorList>
            <person name="Riedel T."/>
            <person name="Spring S."/>
            <person name="Fiebig A."/>
            <person name="Petersen J."/>
            <person name="Kyrpides N.C."/>
            <person name="Goker M."/>
            <person name="Klenk H.P."/>
        </authorList>
    </citation>
    <scope>NUCLEOTIDE SEQUENCE [LARGE SCALE GENOMIC DNA]</scope>
    <source>
        <strain evidence="6">DSM 16094</strain>
    </source>
</reference>
<evidence type="ECO:0000256" key="2">
    <source>
        <dbReference type="ARBA" id="ARBA00022695"/>
    </source>
</evidence>
<dbReference type="InterPro" id="IPR025877">
    <property type="entry name" value="MobA-like_NTP_Trfase"/>
</dbReference>
<evidence type="ECO:0000259" key="4">
    <source>
        <dbReference type="Pfam" id="PF12804"/>
    </source>
</evidence>
<name>S9QLZ4_9RHOB</name>
<dbReference type="RefSeq" id="WP_020039514.1">
    <property type="nucleotide sequence ID" value="NZ_KE557275.1"/>
</dbReference>
<dbReference type="EMBL" id="APVH01000021">
    <property type="protein sequence ID" value="EPX82486.1"/>
    <property type="molecule type" value="Genomic_DNA"/>
</dbReference>
<gene>
    <name evidence="5" type="ORF">Salmuc_05235</name>
</gene>
<dbReference type="AlphaFoldDB" id="S9QLZ4"/>
<dbReference type="InterPro" id="IPR029044">
    <property type="entry name" value="Nucleotide-diphossugar_trans"/>
</dbReference>
<dbReference type="PANTHER" id="PTHR43584:SF8">
    <property type="entry name" value="N-ACETYLMURAMATE ALPHA-1-PHOSPHATE URIDYLYLTRANSFERASE"/>
    <property type="match status" value="1"/>
</dbReference>
<protein>
    <submittedName>
        <fullName evidence="5">Nucleotidyltransferase</fullName>
    </submittedName>
</protein>
<keyword evidence="3" id="KW-0460">Magnesium</keyword>